<evidence type="ECO:0000313" key="2">
    <source>
        <dbReference type="Proteomes" id="UP000053820"/>
    </source>
</evidence>
<accession>A0A0C9VWZ4</accession>
<name>A0A0C9VWZ4_9AGAM</name>
<dbReference type="HOGENOM" id="CLU_1360568_0_0_1"/>
<dbReference type="EMBL" id="KN839854">
    <property type="protein sequence ID" value="KIJ62705.1"/>
    <property type="molecule type" value="Genomic_DNA"/>
</dbReference>
<reference evidence="1 2" key="1">
    <citation type="submission" date="2014-04" db="EMBL/GenBank/DDBJ databases">
        <title>Evolutionary Origins and Diversification of the Mycorrhizal Mutualists.</title>
        <authorList>
            <consortium name="DOE Joint Genome Institute"/>
            <consortium name="Mycorrhizal Genomics Consortium"/>
            <person name="Kohler A."/>
            <person name="Kuo A."/>
            <person name="Nagy L.G."/>
            <person name="Floudas D."/>
            <person name="Copeland A."/>
            <person name="Barry K.W."/>
            <person name="Cichocki N."/>
            <person name="Veneault-Fourrey C."/>
            <person name="LaButti K."/>
            <person name="Lindquist E.A."/>
            <person name="Lipzen A."/>
            <person name="Lundell T."/>
            <person name="Morin E."/>
            <person name="Murat C."/>
            <person name="Riley R."/>
            <person name="Ohm R."/>
            <person name="Sun H."/>
            <person name="Tunlid A."/>
            <person name="Henrissat B."/>
            <person name="Grigoriev I.V."/>
            <person name="Hibbett D.S."/>
            <person name="Martin F."/>
        </authorList>
    </citation>
    <scope>NUCLEOTIDE SEQUENCE [LARGE SCALE GENOMIC DNA]</scope>
    <source>
        <strain evidence="1 2">MD-312</strain>
    </source>
</reference>
<evidence type="ECO:0000313" key="1">
    <source>
        <dbReference type="EMBL" id="KIJ62705.1"/>
    </source>
</evidence>
<keyword evidence="2" id="KW-1185">Reference proteome</keyword>
<gene>
    <name evidence="1" type="ORF">HYDPIDRAFT_188981</name>
</gene>
<sequence length="201" mass="22131">MQPVAVWNATSLYGLDEHDRGVEFESSAMRATTALQWVRGHWSLTRSVRLWEGSAIARRGDKGWLKVGKGGTGETGDGLELRRGGYEVQCHRPRASPLEGSVPDTAAAEVMSTRGDERRLDDAREILRIGSMKGESRAEHAAGDSVAQSQVELHRKACALPLRYASAKYDIMVIFNKPLGLRRALGPIVKARWTPITAPRN</sequence>
<dbReference type="Proteomes" id="UP000053820">
    <property type="component" value="Unassembled WGS sequence"/>
</dbReference>
<dbReference type="AlphaFoldDB" id="A0A0C9VWZ4"/>
<proteinExistence type="predicted"/>
<organism evidence="1 2">
    <name type="scientific">Hydnomerulius pinastri MD-312</name>
    <dbReference type="NCBI Taxonomy" id="994086"/>
    <lineage>
        <taxon>Eukaryota</taxon>
        <taxon>Fungi</taxon>
        <taxon>Dikarya</taxon>
        <taxon>Basidiomycota</taxon>
        <taxon>Agaricomycotina</taxon>
        <taxon>Agaricomycetes</taxon>
        <taxon>Agaricomycetidae</taxon>
        <taxon>Boletales</taxon>
        <taxon>Boletales incertae sedis</taxon>
        <taxon>Leucogyrophana</taxon>
    </lineage>
</organism>
<protein>
    <submittedName>
        <fullName evidence="1">Uncharacterized protein</fullName>
    </submittedName>
</protein>